<dbReference type="PANTHER" id="PTHR34825">
    <property type="entry name" value="CONSERVED PROTEIN, WITH A WEAK D-GALACTARATE DEHYDRATASE/ALTRONATE HYDROLASE DOMAIN"/>
    <property type="match status" value="1"/>
</dbReference>
<evidence type="ECO:0000313" key="4">
    <source>
        <dbReference type="Proteomes" id="UP001162131"/>
    </source>
</evidence>
<keyword evidence="4" id="KW-1185">Reference proteome</keyword>
<sequence>MISLKQDLYTVFSNLDTYDRLSKTKCYASAFGIQEALKRIYQDKIHIIGSELTLINSPAIDDDEVIGVLSYTKKIEEAIANDGEKLKRPIVAYWKLDVSKNSNLADEQIEQKYIWQTMVVIPKDYININGEHLYNPSELVFSIDSSGNNYSLPPLLKYLLCTKISYNEPDGQSATFGGFFKTYWIFDHHSIKMYKHCLQSCLLSMYNIVMLISTGKSAFLDSFSQFDLKSAYKITALFEQQSIIQILTQNCEIGSWDFELNWLEWIKDSISNELKRDMEDWVISEVDAGIILSKLSMNQLCILRDFKEKGKKDMAHKFIQSLNISPIPCHNIFQTPISKNKKLKESPTTPQSVIRVQSSYNFSTSNRNFKLMIDDKAVYVDKTIFIKAILDDTRRNFAILRPRGWGKTLNLTMLKTFLNPEQDENGQFANLYLFTGGKNNTDLNNLDSKKCFEIMNADNGHYRQFAGCIPTIFFAFPDLVKIFLRGLMSPEILLQKIQTEISRVYKEHISSYCQYLEKIIEQYGVEIMNYKNRDVEVLEHIIDRNEIILPAEIKLFRTYRQFSSQIDINIALENLAHMLHIIHRQAVIVIIDGYDKNFNRGLTEDNQNEIELLLWQTMQQLVDHTDHCIKKLIVAGYYYDTLLEIFSPDAFFPYTISTKSYSKFFGFTEADVEWLLNKHLIEYSDRHLMDQKTLIKDWYNGYNVGGHKIYNSRSIISCLKLAVDNNEWPLSQYWNEFDNDGRFLTSIFEALKFDNELFDIMKAGYLELKNPIINQPWTANNPYLLLLHAGYLTLLENKKEINVLVVPNKEVRKYFYPKMLNVWLKITGENQINSYDWLDKFVENLEHKDEVSRAIQEEILDKISERTDKSEKFFQTIVGGAGAIPLLTSNDPKYFIGFEISNKFKKKLDGIFISKRGKGDVAIIHEYKKLGEAEISVVCEKAHDALWQICAKKYIEVVLNPNYDYLQRMIIRGIVFYRNIVDGKWEIHIDEHQFSIKVALDINNHFSTSKGKIFPESSILCRENDVTLTNEKRIEFGDENIERLIQKIKEKDSGLEIIRNKLREKEEEGNSRKRKRNIVQKPEKRFKKS</sequence>
<dbReference type="InterPro" id="IPR018631">
    <property type="entry name" value="AAA-ATPase-like_dom"/>
</dbReference>
<evidence type="ECO:0000259" key="2">
    <source>
        <dbReference type="Pfam" id="PF09820"/>
    </source>
</evidence>
<reference evidence="3" key="1">
    <citation type="submission" date="2021-09" db="EMBL/GenBank/DDBJ databases">
        <authorList>
            <consortium name="AG Swart"/>
            <person name="Singh M."/>
            <person name="Singh A."/>
            <person name="Seah K."/>
            <person name="Emmerich C."/>
        </authorList>
    </citation>
    <scope>NUCLEOTIDE SEQUENCE</scope>
    <source>
        <strain evidence="3">ATCC30299</strain>
    </source>
</reference>
<dbReference type="EMBL" id="CAJZBQ010000032">
    <property type="protein sequence ID" value="CAG9322735.1"/>
    <property type="molecule type" value="Genomic_DNA"/>
</dbReference>
<feature type="compositionally biased region" description="Basic residues" evidence="1">
    <location>
        <begin position="1072"/>
        <end position="1089"/>
    </location>
</feature>
<comment type="caution">
    <text evidence="3">The sequence shown here is derived from an EMBL/GenBank/DDBJ whole genome shotgun (WGS) entry which is preliminary data.</text>
</comment>
<proteinExistence type="predicted"/>
<dbReference type="Proteomes" id="UP001162131">
    <property type="component" value="Unassembled WGS sequence"/>
</dbReference>
<protein>
    <recommendedName>
        <fullName evidence="2">AAA-ATPase-like domain-containing protein</fullName>
    </recommendedName>
</protein>
<name>A0AAU9J9T0_9CILI</name>
<organism evidence="3 4">
    <name type="scientific">Blepharisma stoltei</name>
    <dbReference type="NCBI Taxonomy" id="1481888"/>
    <lineage>
        <taxon>Eukaryota</taxon>
        <taxon>Sar</taxon>
        <taxon>Alveolata</taxon>
        <taxon>Ciliophora</taxon>
        <taxon>Postciliodesmatophora</taxon>
        <taxon>Heterotrichea</taxon>
        <taxon>Heterotrichida</taxon>
        <taxon>Blepharismidae</taxon>
        <taxon>Blepharisma</taxon>
    </lineage>
</organism>
<dbReference type="AlphaFoldDB" id="A0AAU9J9T0"/>
<dbReference type="Pfam" id="PF09820">
    <property type="entry name" value="AAA-ATPase_like"/>
    <property type="match status" value="1"/>
</dbReference>
<feature type="region of interest" description="Disordered" evidence="1">
    <location>
        <begin position="1064"/>
        <end position="1089"/>
    </location>
</feature>
<accession>A0AAU9J9T0</accession>
<evidence type="ECO:0000256" key="1">
    <source>
        <dbReference type="SAM" id="MobiDB-lite"/>
    </source>
</evidence>
<dbReference type="PANTHER" id="PTHR34825:SF1">
    <property type="entry name" value="AAA-ATPASE-LIKE DOMAIN-CONTAINING PROTEIN"/>
    <property type="match status" value="1"/>
</dbReference>
<evidence type="ECO:0000313" key="3">
    <source>
        <dbReference type="EMBL" id="CAG9322735.1"/>
    </source>
</evidence>
<feature type="domain" description="AAA-ATPase-like" evidence="2">
    <location>
        <begin position="367"/>
        <end position="435"/>
    </location>
</feature>
<gene>
    <name evidence="3" type="ORF">BSTOLATCC_MIC31851</name>
</gene>